<gene>
    <name evidence="1" type="ORF">TorRG33x02_305800</name>
</gene>
<proteinExistence type="predicted"/>
<organism evidence="1 2">
    <name type="scientific">Trema orientale</name>
    <name type="common">Charcoal tree</name>
    <name type="synonym">Celtis orientalis</name>
    <dbReference type="NCBI Taxonomy" id="63057"/>
    <lineage>
        <taxon>Eukaryota</taxon>
        <taxon>Viridiplantae</taxon>
        <taxon>Streptophyta</taxon>
        <taxon>Embryophyta</taxon>
        <taxon>Tracheophyta</taxon>
        <taxon>Spermatophyta</taxon>
        <taxon>Magnoliopsida</taxon>
        <taxon>eudicotyledons</taxon>
        <taxon>Gunneridae</taxon>
        <taxon>Pentapetalae</taxon>
        <taxon>rosids</taxon>
        <taxon>fabids</taxon>
        <taxon>Rosales</taxon>
        <taxon>Cannabaceae</taxon>
        <taxon>Trema</taxon>
    </lineage>
</organism>
<accession>A0A2P5BX57</accession>
<dbReference type="EMBL" id="JXTC01000446">
    <property type="protein sequence ID" value="PON53351.1"/>
    <property type="molecule type" value="Genomic_DNA"/>
</dbReference>
<dbReference type="Proteomes" id="UP000237000">
    <property type="component" value="Unassembled WGS sequence"/>
</dbReference>
<dbReference type="AlphaFoldDB" id="A0A2P5BX57"/>
<evidence type="ECO:0000313" key="1">
    <source>
        <dbReference type="EMBL" id="PON53351.1"/>
    </source>
</evidence>
<evidence type="ECO:0000313" key="2">
    <source>
        <dbReference type="Proteomes" id="UP000237000"/>
    </source>
</evidence>
<sequence length="62" mass="6982">WVLVEAPVSSQFNHIGGGTKTWRPITLHMKYHPDHESPLYSLVSDSNLALANHMLSKGTVRR</sequence>
<protein>
    <submittedName>
        <fullName evidence="1">Uncharacterized protein</fullName>
    </submittedName>
</protein>
<name>A0A2P5BX57_TREOI</name>
<comment type="caution">
    <text evidence="1">The sequence shown here is derived from an EMBL/GenBank/DDBJ whole genome shotgun (WGS) entry which is preliminary data.</text>
</comment>
<reference evidence="2" key="1">
    <citation type="submission" date="2016-06" db="EMBL/GenBank/DDBJ databases">
        <title>Parallel loss of symbiosis genes in relatives of nitrogen-fixing non-legume Parasponia.</title>
        <authorList>
            <person name="Van Velzen R."/>
            <person name="Holmer R."/>
            <person name="Bu F."/>
            <person name="Rutten L."/>
            <person name="Van Zeijl A."/>
            <person name="Liu W."/>
            <person name="Santuari L."/>
            <person name="Cao Q."/>
            <person name="Sharma T."/>
            <person name="Shen D."/>
            <person name="Roswanjaya Y."/>
            <person name="Wardhani T."/>
            <person name="Kalhor M.S."/>
            <person name="Jansen J."/>
            <person name="Van den Hoogen J."/>
            <person name="Gungor B."/>
            <person name="Hartog M."/>
            <person name="Hontelez J."/>
            <person name="Verver J."/>
            <person name="Yang W.-C."/>
            <person name="Schijlen E."/>
            <person name="Repin R."/>
            <person name="Schilthuizen M."/>
            <person name="Schranz E."/>
            <person name="Heidstra R."/>
            <person name="Miyata K."/>
            <person name="Fedorova E."/>
            <person name="Kohlen W."/>
            <person name="Bisseling T."/>
            <person name="Smit S."/>
            <person name="Geurts R."/>
        </authorList>
    </citation>
    <scope>NUCLEOTIDE SEQUENCE [LARGE SCALE GENOMIC DNA]</scope>
    <source>
        <strain evidence="2">cv. RG33-2</strain>
    </source>
</reference>
<dbReference type="STRING" id="63057.A0A2P5BX57"/>
<feature type="non-terminal residue" evidence="1">
    <location>
        <position position="1"/>
    </location>
</feature>
<keyword evidence="2" id="KW-1185">Reference proteome</keyword>
<dbReference type="InParanoid" id="A0A2P5BX57"/>
<dbReference type="OrthoDB" id="5061070at2759"/>